<organism evidence="4">
    <name type="scientific">freshwater metagenome</name>
    <dbReference type="NCBI Taxonomy" id="449393"/>
    <lineage>
        <taxon>unclassified sequences</taxon>
        <taxon>metagenomes</taxon>
        <taxon>ecological metagenomes</taxon>
    </lineage>
</organism>
<dbReference type="GO" id="GO:0004175">
    <property type="term" value="F:endopeptidase activity"/>
    <property type="evidence" value="ECO:0007669"/>
    <property type="project" value="UniProtKB-ARBA"/>
</dbReference>
<evidence type="ECO:0000313" key="4">
    <source>
        <dbReference type="EMBL" id="CAB4941050.1"/>
    </source>
</evidence>
<dbReference type="PANTHER" id="PTHR43592">
    <property type="entry name" value="CAAX AMINO TERMINAL PROTEASE"/>
    <property type="match status" value="1"/>
</dbReference>
<keyword evidence="2" id="KW-0472">Membrane</keyword>
<evidence type="ECO:0000259" key="3">
    <source>
        <dbReference type="Pfam" id="PF02517"/>
    </source>
</evidence>
<dbReference type="InterPro" id="IPR003675">
    <property type="entry name" value="Rce1/LyrA-like_dom"/>
</dbReference>
<feature type="domain" description="CAAX prenyl protease 2/Lysostaphin resistance protein A-like" evidence="3">
    <location>
        <begin position="185"/>
        <end position="278"/>
    </location>
</feature>
<feature type="transmembrane region" description="Helical" evidence="2">
    <location>
        <begin position="240"/>
        <end position="259"/>
    </location>
</feature>
<evidence type="ECO:0000256" key="1">
    <source>
        <dbReference type="SAM" id="MobiDB-lite"/>
    </source>
</evidence>
<feature type="compositionally biased region" description="Pro residues" evidence="1">
    <location>
        <begin position="1"/>
        <end position="23"/>
    </location>
</feature>
<dbReference type="Pfam" id="PF02517">
    <property type="entry name" value="Rce1-like"/>
    <property type="match status" value="1"/>
</dbReference>
<accession>A0A6J7JCX7</accession>
<gene>
    <name evidence="4" type="ORF">UFOPK3733_01296</name>
</gene>
<dbReference type="PANTHER" id="PTHR43592:SF15">
    <property type="entry name" value="CAAX AMINO TERMINAL PROTEASE FAMILY PROTEIN"/>
    <property type="match status" value="1"/>
</dbReference>
<feature type="transmembrane region" description="Helical" evidence="2">
    <location>
        <begin position="184"/>
        <end position="204"/>
    </location>
</feature>
<keyword evidence="2" id="KW-1133">Transmembrane helix</keyword>
<sequence length="288" mass="29976">MDEPPRFLPPPPLPPPPPPPPPGDSSSGVVGDEAQVPFGWPNHFPPVIDRPVIRWGMGDVLIGLFLWILGGVVASVIVLSVTDSSPGSGGNLADLGLGAIVVSLVAGWPGFLGWPIFATWLKGQRSLTKDFGLRIAAVDVGWGVLGGFSALFLSVVAGIVWRVLSQSPEPSNAEFLPTSPSAGTAIALLILVAVCTPIIEELFFRGLFLRAVGRRFDLPWAVVASSLVFGLLHFQGSGLHGLFISGVTATYGAVFALLVIRSGGRLGPSIVAHMVVNGVGVVAALYLA</sequence>
<proteinExistence type="predicted"/>
<keyword evidence="2" id="KW-0812">Transmembrane</keyword>
<reference evidence="4" key="1">
    <citation type="submission" date="2020-05" db="EMBL/GenBank/DDBJ databases">
        <authorList>
            <person name="Chiriac C."/>
            <person name="Salcher M."/>
            <person name="Ghai R."/>
            <person name="Kavagutti S V."/>
        </authorList>
    </citation>
    <scope>NUCLEOTIDE SEQUENCE</scope>
</reference>
<dbReference type="AlphaFoldDB" id="A0A6J7JCX7"/>
<feature type="transmembrane region" description="Helical" evidence="2">
    <location>
        <begin position="142"/>
        <end position="164"/>
    </location>
</feature>
<evidence type="ECO:0000256" key="2">
    <source>
        <dbReference type="SAM" id="Phobius"/>
    </source>
</evidence>
<feature type="region of interest" description="Disordered" evidence="1">
    <location>
        <begin position="1"/>
        <end position="32"/>
    </location>
</feature>
<feature type="transmembrane region" description="Helical" evidence="2">
    <location>
        <begin position="99"/>
        <end position="121"/>
    </location>
</feature>
<protein>
    <submittedName>
        <fullName evidence="4">Unannotated protein</fullName>
    </submittedName>
</protein>
<feature type="transmembrane region" description="Helical" evidence="2">
    <location>
        <begin position="266"/>
        <end position="287"/>
    </location>
</feature>
<dbReference type="GO" id="GO:0080120">
    <property type="term" value="P:CAAX-box protein maturation"/>
    <property type="evidence" value="ECO:0007669"/>
    <property type="project" value="UniProtKB-ARBA"/>
</dbReference>
<dbReference type="EMBL" id="CAFBNC010000065">
    <property type="protein sequence ID" value="CAB4941050.1"/>
    <property type="molecule type" value="Genomic_DNA"/>
</dbReference>
<feature type="transmembrane region" description="Helical" evidence="2">
    <location>
        <begin position="60"/>
        <end position="79"/>
    </location>
</feature>
<name>A0A6J7JCX7_9ZZZZ</name>